<keyword evidence="2" id="KW-1185">Reference proteome</keyword>
<dbReference type="Proteomes" id="UP000736672">
    <property type="component" value="Unassembled WGS sequence"/>
</dbReference>
<evidence type="ECO:0000313" key="2">
    <source>
        <dbReference type="Proteomes" id="UP000736672"/>
    </source>
</evidence>
<gene>
    <name evidence="1" type="ORF">B0J15DRAFT_486333</name>
</gene>
<dbReference type="EMBL" id="JAGTJS010000005">
    <property type="protein sequence ID" value="KAH7268019.1"/>
    <property type="molecule type" value="Genomic_DNA"/>
</dbReference>
<proteinExistence type="predicted"/>
<dbReference type="AlphaFoldDB" id="A0A9P9KT40"/>
<sequence length="397" mass="45836">MGCANEFPHCSICGYQMYGRTRYESGPIAWEPSLWQKTVVALIGPHEQYYRRPEDDPLSVPIIAHAASPCDGAMGYLRLYHSGRKVHLQRQFQSEDLFPNGPTGLHWCLGVHEACLTMASLVMKTSPTSQLRSLRDLWVTLDRRCEVTVRARTGPSFFHWLPLIPLPKRPDEARRRWGTYYIPDYHPGSYYNWWLDDPLVIPDLTSRLLSNLQLVRPHTAHPGSLQTNLDSLPQELRDRIISLLLEGTIGLGCTGMLPQSIWRELFVRIPFLWDLDKSLVAEFQDKDGKEWDWERLFRQVMARVQPLIIPEQGDTRAWNYDEVGLHVPPGFINRRRIWQLLEDMDPDEVEKYGLGEREDGTTDGVDDMSWEVTSDVDAGFEQDWGPVLDPSEINLPW</sequence>
<dbReference type="OrthoDB" id="3932329at2759"/>
<reference evidence="1" key="1">
    <citation type="journal article" date="2021" name="Nat. Commun.">
        <title>Genetic determinants of endophytism in the Arabidopsis root mycobiome.</title>
        <authorList>
            <person name="Mesny F."/>
            <person name="Miyauchi S."/>
            <person name="Thiergart T."/>
            <person name="Pickel B."/>
            <person name="Atanasova L."/>
            <person name="Karlsson M."/>
            <person name="Huettel B."/>
            <person name="Barry K.W."/>
            <person name="Haridas S."/>
            <person name="Chen C."/>
            <person name="Bauer D."/>
            <person name="Andreopoulos W."/>
            <person name="Pangilinan J."/>
            <person name="LaButti K."/>
            <person name="Riley R."/>
            <person name="Lipzen A."/>
            <person name="Clum A."/>
            <person name="Drula E."/>
            <person name="Henrissat B."/>
            <person name="Kohler A."/>
            <person name="Grigoriev I.V."/>
            <person name="Martin F.M."/>
            <person name="Hacquard S."/>
        </authorList>
    </citation>
    <scope>NUCLEOTIDE SEQUENCE</scope>
    <source>
        <strain evidence="1">FSSC 5 MPI-SDFR-AT-0091</strain>
    </source>
</reference>
<evidence type="ECO:0000313" key="1">
    <source>
        <dbReference type="EMBL" id="KAH7268019.1"/>
    </source>
</evidence>
<accession>A0A9P9KT40</accession>
<protein>
    <submittedName>
        <fullName evidence="1">Uncharacterized protein</fullName>
    </submittedName>
</protein>
<organism evidence="1 2">
    <name type="scientific">Fusarium solani</name>
    <name type="common">Filamentous fungus</name>
    <dbReference type="NCBI Taxonomy" id="169388"/>
    <lineage>
        <taxon>Eukaryota</taxon>
        <taxon>Fungi</taxon>
        <taxon>Dikarya</taxon>
        <taxon>Ascomycota</taxon>
        <taxon>Pezizomycotina</taxon>
        <taxon>Sordariomycetes</taxon>
        <taxon>Hypocreomycetidae</taxon>
        <taxon>Hypocreales</taxon>
        <taxon>Nectriaceae</taxon>
        <taxon>Fusarium</taxon>
        <taxon>Fusarium solani species complex</taxon>
    </lineage>
</organism>
<comment type="caution">
    <text evidence="1">The sequence shown here is derived from an EMBL/GenBank/DDBJ whole genome shotgun (WGS) entry which is preliminary data.</text>
</comment>
<name>A0A9P9KT40_FUSSL</name>